<feature type="domain" description="Replication-associated protein ORF2/G2P" evidence="1">
    <location>
        <begin position="95"/>
        <end position="200"/>
    </location>
</feature>
<sequence>MPESSTLPVPSPRPPGVNIYATLDGWDPDGPSPRQRISIHVESQWQCGHGCLVGHDRLTGRIYIFPLICHKWTCKRCAPLKRWLLIRQIQSGKPNKFITLTWKQCPGDTPREAVILMKKAWPKLVQCIRREYGDFQSFLGWELTKQGFPHAHILARCGYIPQRWLSAQCDRLMGSPVVDIRKVNDSDHAARYVTKYVTKGAARTAAMLDGLRLFQFTQRFLPAREPSPDADRFKHCEWHHTSARLNAVLSSLPHSVDDWGFTQNRGGGVTVDPLPGQPRLSELVLQLGDTIMAFDVSQANAAPPLPAPPVAAPLGQPLPF</sequence>
<accession>X1Q8P2</accession>
<dbReference type="EMBL" id="BARW01000463">
    <property type="protein sequence ID" value="GAI64862.1"/>
    <property type="molecule type" value="Genomic_DNA"/>
</dbReference>
<gene>
    <name evidence="2" type="ORF">S12H4_02037</name>
</gene>
<evidence type="ECO:0000259" key="1">
    <source>
        <dbReference type="Pfam" id="PF23343"/>
    </source>
</evidence>
<organism evidence="2">
    <name type="scientific">marine sediment metagenome</name>
    <dbReference type="NCBI Taxonomy" id="412755"/>
    <lineage>
        <taxon>unclassified sequences</taxon>
        <taxon>metagenomes</taxon>
        <taxon>ecological metagenomes</taxon>
    </lineage>
</organism>
<comment type="caution">
    <text evidence="2">The sequence shown here is derived from an EMBL/GenBank/DDBJ whole genome shotgun (WGS) entry which is preliminary data.</text>
</comment>
<dbReference type="InterPro" id="IPR056906">
    <property type="entry name" value="ORF2/G2P_dom"/>
</dbReference>
<proteinExistence type="predicted"/>
<dbReference type="Pfam" id="PF23343">
    <property type="entry name" value="REP_ORF2-G2P"/>
    <property type="match status" value="1"/>
</dbReference>
<protein>
    <recommendedName>
        <fullName evidence="1">Replication-associated protein ORF2/G2P domain-containing protein</fullName>
    </recommendedName>
</protein>
<dbReference type="AlphaFoldDB" id="X1Q8P2"/>
<name>X1Q8P2_9ZZZZ</name>
<evidence type="ECO:0000313" key="2">
    <source>
        <dbReference type="EMBL" id="GAI64862.1"/>
    </source>
</evidence>
<reference evidence="2" key="1">
    <citation type="journal article" date="2014" name="Front. Microbiol.">
        <title>High frequency of phylogenetically diverse reductive dehalogenase-homologous genes in deep subseafloor sedimentary metagenomes.</title>
        <authorList>
            <person name="Kawai M."/>
            <person name="Futagami T."/>
            <person name="Toyoda A."/>
            <person name="Takaki Y."/>
            <person name="Nishi S."/>
            <person name="Hori S."/>
            <person name="Arai W."/>
            <person name="Tsubouchi T."/>
            <person name="Morono Y."/>
            <person name="Uchiyama I."/>
            <person name="Ito T."/>
            <person name="Fujiyama A."/>
            <person name="Inagaki F."/>
            <person name="Takami H."/>
        </authorList>
    </citation>
    <scope>NUCLEOTIDE SEQUENCE</scope>
    <source>
        <strain evidence="2">Expedition CK06-06</strain>
    </source>
</reference>